<dbReference type="SUPFAM" id="SSF54665">
    <property type="entry name" value="CO dehydrogenase molybdoprotein N-domain-like"/>
    <property type="match status" value="1"/>
</dbReference>
<dbReference type="InterPro" id="IPR036856">
    <property type="entry name" value="Ald_Oxase/Xan_DH_a/b_sf"/>
</dbReference>
<sequence length="781" mass="83437">MGQFGVGQAVRRVEDARLLTGQGRYTDDIQLDGQLYMALVRSPHAHAEIKAIDAEDARQAPGVHAVYTIQDLDATGIQDIPCMAPIPGVDGRPPRMPGHPVLARGRVRHVGDPVAAVIAETPQQAKDASELVEVDYAPRAHVVDAADALAPDAPTLHEIAPGNVALDWGTGDDDAVEKAFREAAHVTRVDMVNNRVVANSMEPRGAIGNFDPQADRFELYTSSQGSHGLRKQIAEKVLNIDPERLRVVTPDVGGGFGTKIFLYGEQVLVLHAAQALGRPVKWIGERRESFQSDAQGRDHTATMELALDAEHRMTAIRLTSLANVGGYLSNASTYVPTQSLGKMLCGLYRIPAMSANVKCVFTNTVPVDAYRGAGRPEAAYFVERTVDAAARELGLDPAELRRKNFIQPDQMPWTTPAGATYDSGEFARLMDRALEQADYAHLGERKQAAARRGKLLGFGLATYVEACGSVGSEDARLTIDPDGGASLVVGTQTNGQGHHTAYAQLLADKLGLDPEQIRFHQGDTDVAATGGGTMGSRSLLVGGGATDQAADQVIERAKKIAGHTLEVSPDDLEFGEGTFTIAGTDRRTTLAEVARAAVERDDLPADLKGPLAETGHYDSPDAETFPNGVHVCEIEVDRDTAELEIARYVVVDDFGMVLNPMLVMGQIHGGVAQGIGQALLEQTVYEAGSGQLVTATYQDYTMPRADDLPDIEIEFINVPCKTNPFGIKGAGEAGAIGAPPAVINALVDALEPYGVLHVDMPATTERIWQILQANAPKAAAE</sequence>
<reference evidence="4 5" key="1">
    <citation type="journal article" date="2020" name="Microorganisms">
        <title>Osmotic Adaptation and Compatible Solute Biosynthesis of Phototrophic Bacteria as Revealed from Genome Analyses.</title>
        <authorList>
            <person name="Imhoff J.F."/>
            <person name="Rahn T."/>
            <person name="Kunzel S."/>
            <person name="Keller A."/>
            <person name="Neulinger S.C."/>
        </authorList>
    </citation>
    <scope>NUCLEOTIDE SEQUENCE [LARGE SCALE GENOMIC DNA]</scope>
    <source>
        <strain evidence="4 5">DSM 9895</strain>
    </source>
</reference>
<dbReference type="InterPro" id="IPR000674">
    <property type="entry name" value="Ald_Oxase/Xan_DH_a/b"/>
</dbReference>
<organism evidence="4 5">
    <name type="scientific">Rhodovibrio sodomensis</name>
    <dbReference type="NCBI Taxonomy" id="1088"/>
    <lineage>
        <taxon>Bacteria</taxon>
        <taxon>Pseudomonadati</taxon>
        <taxon>Pseudomonadota</taxon>
        <taxon>Alphaproteobacteria</taxon>
        <taxon>Rhodospirillales</taxon>
        <taxon>Rhodovibrionaceae</taxon>
        <taxon>Rhodovibrio</taxon>
    </lineage>
</organism>
<dbReference type="InterPro" id="IPR046867">
    <property type="entry name" value="AldOxase/xan_DH_MoCoBD2"/>
</dbReference>
<dbReference type="Gene3D" id="3.90.1170.50">
    <property type="entry name" value="Aldehyde oxidase/xanthine dehydrogenase, a/b hammerhead"/>
    <property type="match status" value="1"/>
</dbReference>
<dbReference type="SUPFAM" id="SSF56003">
    <property type="entry name" value="Molybdenum cofactor-binding domain"/>
    <property type="match status" value="1"/>
</dbReference>
<evidence type="ECO:0000256" key="1">
    <source>
        <dbReference type="ARBA" id="ARBA00022505"/>
    </source>
</evidence>
<dbReference type="RefSeq" id="WP_200340108.1">
    <property type="nucleotide sequence ID" value="NZ_NRRL01000014.1"/>
</dbReference>
<comment type="caution">
    <text evidence="4">The sequence shown here is derived from an EMBL/GenBank/DDBJ whole genome shotgun (WGS) entry which is preliminary data.</text>
</comment>
<dbReference type="PANTHER" id="PTHR11908:SF132">
    <property type="entry name" value="ALDEHYDE OXIDASE 1-RELATED"/>
    <property type="match status" value="1"/>
</dbReference>
<proteinExistence type="predicted"/>
<dbReference type="Pfam" id="PF20256">
    <property type="entry name" value="MoCoBD_2"/>
    <property type="match status" value="1"/>
</dbReference>
<dbReference type="InterPro" id="IPR016208">
    <property type="entry name" value="Ald_Oxase/xanthine_DH-like"/>
</dbReference>
<evidence type="ECO:0000259" key="3">
    <source>
        <dbReference type="SMART" id="SM01008"/>
    </source>
</evidence>
<evidence type="ECO:0000313" key="4">
    <source>
        <dbReference type="EMBL" id="MBK1667942.1"/>
    </source>
</evidence>
<keyword evidence="2" id="KW-0560">Oxidoreductase</keyword>
<dbReference type="Pfam" id="PF01315">
    <property type="entry name" value="Ald_Xan_dh_C"/>
    <property type="match status" value="1"/>
</dbReference>
<dbReference type="InterPro" id="IPR037165">
    <property type="entry name" value="AldOxase/xan_DH_Mopterin-bd_sf"/>
</dbReference>
<feature type="domain" description="Aldehyde oxidase/xanthine dehydrogenase a/b hammerhead" evidence="3">
    <location>
        <begin position="20"/>
        <end position="140"/>
    </location>
</feature>
<evidence type="ECO:0000256" key="2">
    <source>
        <dbReference type="ARBA" id="ARBA00023002"/>
    </source>
</evidence>
<name>A0ABS1DDD1_9PROT</name>
<dbReference type="InterPro" id="IPR008274">
    <property type="entry name" value="AldOxase/xan_DH_MoCoBD1"/>
</dbReference>
<dbReference type="Gene3D" id="3.30.365.10">
    <property type="entry name" value="Aldehyde oxidase/xanthine dehydrogenase, molybdopterin binding domain"/>
    <property type="match status" value="4"/>
</dbReference>
<dbReference type="Pfam" id="PF02738">
    <property type="entry name" value="MoCoBD_1"/>
    <property type="match status" value="1"/>
</dbReference>
<accession>A0ABS1DDD1</accession>
<evidence type="ECO:0000313" key="5">
    <source>
        <dbReference type="Proteomes" id="UP001296873"/>
    </source>
</evidence>
<dbReference type="Proteomes" id="UP001296873">
    <property type="component" value="Unassembled WGS sequence"/>
</dbReference>
<keyword evidence="1" id="KW-0500">Molybdenum</keyword>
<dbReference type="SMART" id="SM01008">
    <property type="entry name" value="Ald_Xan_dh_C"/>
    <property type="match status" value="1"/>
</dbReference>
<keyword evidence="5" id="KW-1185">Reference proteome</keyword>
<dbReference type="EMBL" id="NRRL01000014">
    <property type="protein sequence ID" value="MBK1667942.1"/>
    <property type="molecule type" value="Genomic_DNA"/>
</dbReference>
<protein>
    <submittedName>
        <fullName evidence="4">Carbon monoxide dehydrogenase</fullName>
    </submittedName>
</protein>
<dbReference type="PANTHER" id="PTHR11908">
    <property type="entry name" value="XANTHINE DEHYDROGENASE"/>
    <property type="match status" value="1"/>
</dbReference>
<gene>
    <name evidence="4" type="ORF">CKO28_07825</name>
</gene>